<keyword evidence="3" id="KW-0863">Zinc-finger</keyword>
<dbReference type="Gene3D" id="3.30.40.100">
    <property type="match status" value="1"/>
</dbReference>
<evidence type="ECO:0000256" key="2">
    <source>
        <dbReference type="ARBA" id="ARBA00022723"/>
    </source>
</evidence>
<protein>
    <submittedName>
        <fullName evidence="10">MORC family CW-type zinc finger protein 3 isoform X1</fullName>
    </submittedName>
</protein>
<dbReference type="Pfam" id="PF17942">
    <property type="entry name" value="Morc6_S5"/>
    <property type="match status" value="1"/>
</dbReference>
<name>A0A1L8HCI9_XENLA</name>
<dbReference type="PANTHER" id="PTHR23336">
    <property type="entry name" value="ZINC FINGER CW-TYPE COILED-COIL DOMAIN PROTEIN 3"/>
    <property type="match status" value="1"/>
</dbReference>
<evidence type="ECO:0000256" key="1">
    <source>
        <dbReference type="ARBA" id="ARBA00004123"/>
    </source>
</evidence>
<evidence type="ECO:0000256" key="7">
    <source>
        <dbReference type="SAM" id="Coils"/>
    </source>
</evidence>
<dbReference type="PANTHER" id="PTHR23336:SF17">
    <property type="entry name" value="MORC FAMILY CW-TYPE ZINC FINGER PROTEIN 3"/>
    <property type="match status" value="1"/>
</dbReference>
<dbReference type="SUPFAM" id="SSF55874">
    <property type="entry name" value="ATPase domain of HSP90 chaperone/DNA topoisomerase II/histidine kinase"/>
    <property type="match status" value="1"/>
</dbReference>
<feature type="region of interest" description="Disordered" evidence="8">
    <location>
        <begin position="642"/>
        <end position="675"/>
    </location>
</feature>
<proteinExistence type="predicted"/>
<dbReference type="GO" id="GO:0008270">
    <property type="term" value="F:zinc ion binding"/>
    <property type="evidence" value="ECO:0007669"/>
    <property type="project" value="UniProtKB-KW"/>
</dbReference>
<dbReference type="InterPro" id="IPR041006">
    <property type="entry name" value="Morc_S5"/>
</dbReference>
<dbReference type="AlphaFoldDB" id="A0A1L8HCI9"/>
<dbReference type="Proteomes" id="UP000186698">
    <property type="component" value="Chromosome 2L"/>
</dbReference>
<feature type="compositionally biased region" description="Acidic residues" evidence="8">
    <location>
        <begin position="446"/>
        <end position="455"/>
    </location>
</feature>
<reference evidence="10" key="1">
    <citation type="submission" date="2025-08" db="UniProtKB">
        <authorList>
            <consortium name="RefSeq"/>
        </authorList>
    </citation>
    <scope>IDENTIFICATION</scope>
    <source>
        <strain evidence="10">J_2021</strain>
        <tissue evidence="10">Erythrocytes</tissue>
    </source>
</reference>
<feature type="compositionally biased region" description="Polar residues" evidence="8">
    <location>
        <begin position="739"/>
        <end position="754"/>
    </location>
</feature>
<dbReference type="Gene3D" id="3.30.565.10">
    <property type="entry name" value="Histidine kinase-like ATPase, C-terminal domain"/>
    <property type="match status" value="1"/>
</dbReference>
<comment type="subcellular location">
    <subcellularLocation>
        <location evidence="1">Nucleus</location>
    </subcellularLocation>
</comment>
<evidence type="ECO:0000256" key="4">
    <source>
        <dbReference type="ARBA" id="ARBA00022833"/>
    </source>
</evidence>
<keyword evidence="2" id="KW-0479">Metal-binding</keyword>
<dbReference type="OMA" id="PSERYFC"/>
<dbReference type="InterPro" id="IPR045261">
    <property type="entry name" value="MORC_ATPase"/>
</dbReference>
<evidence type="ECO:0000256" key="6">
    <source>
        <dbReference type="ARBA" id="ARBA00023242"/>
    </source>
</evidence>
<dbReference type="InterPro" id="IPR011124">
    <property type="entry name" value="Znf_CW"/>
</dbReference>
<accession>A0A1L8HCI9</accession>
<dbReference type="Bgee" id="108707864">
    <property type="expression patterns" value="Expressed in spleen and 16 other cell types or tissues"/>
</dbReference>
<evidence type="ECO:0000256" key="8">
    <source>
        <dbReference type="SAM" id="MobiDB-lite"/>
    </source>
</evidence>
<evidence type="ECO:0000256" key="5">
    <source>
        <dbReference type="ARBA" id="ARBA00023054"/>
    </source>
</evidence>
<dbReference type="Pfam" id="PF13589">
    <property type="entry name" value="HATPase_c_3"/>
    <property type="match status" value="1"/>
</dbReference>
<dbReference type="CDD" id="cd16931">
    <property type="entry name" value="HATPase_MORC-like"/>
    <property type="match status" value="1"/>
</dbReference>
<dbReference type="PROSITE" id="PS51050">
    <property type="entry name" value="ZF_CW"/>
    <property type="match status" value="1"/>
</dbReference>
<feature type="compositionally biased region" description="Basic and acidic residues" evidence="8">
    <location>
        <begin position="720"/>
        <end position="738"/>
    </location>
</feature>
<feature type="region of interest" description="Disordered" evidence="8">
    <location>
        <begin position="577"/>
        <end position="608"/>
    </location>
</feature>
<dbReference type="GO" id="GO:0005634">
    <property type="term" value="C:nucleus"/>
    <property type="evidence" value="ECO:0000318"/>
    <property type="project" value="GO_Central"/>
</dbReference>
<dbReference type="OrthoDB" id="757982at2759"/>
<evidence type="ECO:0000313" key="9">
    <source>
        <dbReference type="Proteomes" id="UP000186698"/>
    </source>
</evidence>
<sequence length="754" mass="85571">MAADKGIRLSALNPKFLHTNSTSHTWPFSAFAELIDNAYDPDVNAKHIWIDQTAIKNNICLTFADDGNGMTLDKLYKMLSFGFSDKHEVKGHHPIGLYGNGFKSGSMWLGKDAIVFTKNKSGMHVGMLSQSYLEKINAQHVLVPIISFNEQRQLVQTPDSEANLQAITTYSLLNSEPELLAELDAITGPKGTRIIIWNLRRDTSGETEFDFETDEYDIRIPAETDGMNENYRMQERVNQTAPDCDFSLRAYCKILYLKPRMQIILRGQKVQTQLVAKNLAYTEKDVYKPKCLPSLIIKITFGYNCRNKEHYGIMMYHKNRLIKAYKRVGCQLQANNMGVGVVGVVECNFLKPIHNKQDFDDTKVYRLTLAALGTKLNDYWIEMKAKKRSDPLSRPVEDIQKTPDQKWVQCDDCLKWRKLPDGVAVSKKDTWSCKFNTDPRFRDCSVPEEPEDDDITQCTYEKTQKGRNCSVTEEPGAPDDDDIPHSSNGKTSKRRNSKQLQQVTPNKRRPPSERYFCLNDFQLFQETGMSKSSSEQLQQVTPAVPNTPPNWEMQPSLSSNERPFVPNQCQETDINQSYIPPLSNENTPTKQKPIGSETSALLQGSGDDDDDVIIIEDKGTSSSSVAPENKNYELHVKREENGGYDCNGIAQREMGTPQEAHDQESSKHTTDQEKESLKKYCGELFVKVKGLEEKVSDLENKYEQACKEINRLKECKVLQNLKEEPGTETQKPAEKNSNVDDMSLQLNGSSTEHD</sequence>
<organism evidence="9 10">
    <name type="scientific">Xenopus laevis</name>
    <name type="common">African clawed frog</name>
    <dbReference type="NCBI Taxonomy" id="8355"/>
    <lineage>
        <taxon>Eukaryota</taxon>
        <taxon>Metazoa</taxon>
        <taxon>Chordata</taxon>
        <taxon>Craniata</taxon>
        <taxon>Vertebrata</taxon>
        <taxon>Euteleostomi</taxon>
        <taxon>Amphibia</taxon>
        <taxon>Batrachia</taxon>
        <taxon>Anura</taxon>
        <taxon>Pipoidea</taxon>
        <taxon>Pipidae</taxon>
        <taxon>Xenopodinae</taxon>
        <taxon>Xenopus</taxon>
        <taxon>Xenopus</taxon>
    </lineage>
</organism>
<dbReference type="RefSeq" id="XP_018101400.1">
    <property type="nucleotide sequence ID" value="XM_018245911.2"/>
</dbReference>
<feature type="compositionally biased region" description="Polar residues" evidence="8">
    <location>
        <begin position="456"/>
        <end position="471"/>
    </location>
</feature>
<dbReference type="FunFam" id="3.30.565.10:FF:000035">
    <property type="entry name" value="MORC family CW-type zinc finger protein 4"/>
    <property type="match status" value="1"/>
</dbReference>
<keyword evidence="6" id="KW-0539">Nucleus</keyword>
<feature type="region of interest" description="Disordered" evidence="8">
    <location>
        <begin position="442"/>
        <end position="513"/>
    </location>
</feature>
<dbReference type="Pfam" id="PF07496">
    <property type="entry name" value="zf-CW"/>
    <property type="match status" value="1"/>
</dbReference>
<feature type="coiled-coil region" evidence="7">
    <location>
        <begin position="681"/>
        <end position="715"/>
    </location>
</feature>
<feature type="region of interest" description="Disordered" evidence="8">
    <location>
        <begin position="540"/>
        <end position="560"/>
    </location>
</feature>
<feature type="region of interest" description="Disordered" evidence="8">
    <location>
        <begin position="720"/>
        <end position="754"/>
    </location>
</feature>
<dbReference type="InterPro" id="IPR036890">
    <property type="entry name" value="HATPase_C_sf"/>
</dbReference>
<feature type="compositionally biased region" description="Polar residues" evidence="8">
    <location>
        <begin position="577"/>
        <end position="602"/>
    </location>
</feature>
<keyword evidence="9" id="KW-1185">Reference proteome</keyword>
<feature type="compositionally biased region" description="Basic and acidic residues" evidence="8">
    <location>
        <begin position="659"/>
        <end position="675"/>
    </location>
</feature>
<dbReference type="GO" id="GO:0016605">
    <property type="term" value="C:PML body"/>
    <property type="evidence" value="ECO:0000318"/>
    <property type="project" value="GO_Central"/>
</dbReference>
<evidence type="ECO:0000313" key="10">
    <source>
        <dbReference type="RefSeq" id="XP_018101400.1"/>
    </source>
</evidence>
<dbReference type="PaxDb" id="8355-A0A1L8HCI9"/>
<gene>
    <name evidence="10" type="primary">LOC108707864</name>
</gene>
<keyword evidence="4" id="KW-0862">Zinc</keyword>
<dbReference type="KEGG" id="xla:108707864"/>
<keyword evidence="5 7" id="KW-0175">Coiled coil</keyword>
<evidence type="ECO:0000256" key="3">
    <source>
        <dbReference type="ARBA" id="ARBA00022771"/>
    </source>
</evidence>
<dbReference type="GO" id="GO:0016887">
    <property type="term" value="F:ATP hydrolysis activity"/>
    <property type="evidence" value="ECO:0007669"/>
    <property type="project" value="InterPro"/>
</dbReference>
<dbReference type="GeneID" id="108707864"/>